<sequence length="210" mass="22900">MTILPSQAVVLTAVLAGVRLEGRIWRGLVRGVLRRPDVPERSVPFTHHRTLAPVRWIGMGVLVLEVGVVHLLMPSGPVRLVLLALGVYSLIWVLGYLLGSGPVRPHLVSRTAVVIRNGLSTEVSVPADLIESVHVDRQSRPRMASLQCQDDVLHVVDNGGTALHLALTKPLCVVLPRGRTAQVTDIRIWVDEPREMADAIRRVSMSGAAK</sequence>
<keyword evidence="1" id="KW-1133">Transmembrane helix</keyword>
<dbReference type="EMBL" id="SZZH01000002">
    <property type="protein sequence ID" value="TKV59247.1"/>
    <property type="molecule type" value="Genomic_DNA"/>
</dbReference>
<dbReference type="Proteomes" id="UP000306985">
    <property type="component" value="Unassembled WGS sequence"/>
</dbReference>
<keyword evidence="3" id="KW-1185">Reference proteome</keyword>
<proteinExistence type="predicted"/>
<gene>
    <name evidence="2" type="ORF">FDO65_11520</name>
</gene>
<evidence type="ECO:0000313" key="3">
    <source>
        <dbReference type="Proteomes" id="UP000306985"/>
    </source>
</evidence>
<feature type="transmembrane region" description="Helical" evidence="1">
    <location>
        <begin position="54"/>
        <end position="73"/>
    </location>
</feature>
<accession>A0A4U6QG21</accession>
<dbReference type="RefSeq" id="WP_137449869.1">
    <property type="nucleotide sequence ID" value="NZ_SZZH01000002.1"/>
</dbReference>
<name>A0A4U6QG21_9ACTN</name>
<keyword evidence="1" id="KW-0812">Transmembrane</keyword>
<organism evidence="2 3">
    <name type="scientific">Nakamurella flava</name>
    <dbReference type="NCBI Taxonomy" id="2576308"/>
    <lineage>
        <taxon>Bacteria</taxon>
        <taxon>Bacillati</taxon>
        <taxon>Actinomycetota</taxon>
        <taxon>Actinomycetes</taxon>
        <taxon>Nakamurellales</taxon>
        <taxon>Nakamurellaceae</taxon>
        <taxon>Nakamurella</taxon>
    </lineage>
</organism>
<comment type="caution">
    <text evidence="2">The sequence shown here is derived from an EMBL/GenBank/DDBJ whole genome shotgun (WGS) entry which is preliminary data.</text>
</comment>
<protein>
    <submittedName>
        <fullName evidence="2">Uncharacterized protein</fullName>
    </submittedName>
</protein>
<feature type="transmembrane region" description="Helical" evidence="1">
    <location>
        <begin position="80"/>
        <end position="99"/>
    </location>
</feature>
<evidence type="ECO:0000256" key="1">
    <source>
        <dbReference type="SAM" id="Phobius"/>
    </source>
</evidence>
<dbReference type="AlphaFoldDB" id="A0A4U6QG21"/>
<dbReference type="OrthoDB" id="4990523at2"/>
<reference evidence="2 3" key="1">
    <citation type="submission" date="2019-05" db="EMBL/GenBank/DDBJ databases">
        <title>Nakamurella sp. N5BH11, whole genome shotgun sequence.</title>
        <authorList>
            <person name="Tuo L."/>
        </authorList>
    </citation>
    <scope>NUCLEOTIDE SEQUENCE [LARGE SCALE GENOMIC DNA]</scope>
    <source>
        <strain evidence="2 3">N5BH11</strain>
    </source>
</reference>
<evidence type="ECO:0000313" key="2">
    <source>
        <dbReference type="EMBL" id="TKV59247.1"/>
    </source>
</evidence>
<keyword evidence="1" id="KW-0472">Membrane</keyword>